<accession>A0A3Q1EKB6</accession>
<organism evidence="1 2">
    <name type="scientific">Acanthochromis polyacanthus</name>
    <name type="common">spiny chromis</name>
    <dbReference type="NCBI Taxonomy" id="80966"/>
    <lineage>
        <taxon>Eukaryota</taxon>
        <taxon>Metazoa</taxon>
        <taxon>Chordata</taxon>
        <taxon>Craniata</taxon>
        <taxon>Vertebrata</taxon>
        <taxon>Euteleostomi</taxon>
        <taxon>Actinopterygii</taxon>
        <taxon>Neopterygii</taxon>
        <taxon>Teleostei</taxon>
        <taxon>Neoteleostei</taxon>
        <taxon>Acanthomorphata</taxon>
        <taxon>Ovalentaria</taxon>
        <taxon>Pomacentridae</taxon>
        <taxon>Acanthochromis</taxon>
    </lineage>
</organism>
<reference evidence="1" key="2">
    <citation type="submission" date="2025-09" db="UniProtKB">
        <authorList>
            <consortium name="Ensembl"/>
        </authorList>
    </citation>
    <scope>IDENTIFICATION</scope>
</reference>
<keyword evidence="2" id="KW-1185">Reference proteome</keyword>
<evidence type="ECO:0000313" key="1">
    <source>
        <dbReference type="Ensembl" id="ENSAPOP00000004109.1"/>
    </source>
</evidence>
<reference evidence="1" key="1">
    <citation type="submission" date="2025-08" db="UniProtKB">
        <authorList>
            <consortium name="Ensembl"/>
        </authorList>
    </citation>
    <scope>IDENTIFICATION</scope>
</reference>
<dbReference type="GeneTree" id="ENSGT00940000153931"/>
<evidence type="ECO:0000313" key="2">
    <source>
        <dbReference type="Proteomes" id="UP000257200"/>
    </source>
</evidence>
<dbReference type="Proteomes" id="UP000257200">
    <property type="component" value="Unplaced"/>
</dbReference>
<dbReference type="Ensembl" id="ENSAPOT00000010592.1">
    <property type="protein sequence ID" value="ENSAPOP00000004109.1"/>
    <property type="gene ID" value="ENSAPOG00000000690.1"/>
</dbReference>
<proteinExistence type="predicted"/>
<protein>
    <submittedName>
        <fullName evidence="1">Uncharacterized protein</fullName>
    </submittedName>
</protein>
<name>A0A3Q1EKB6_9TELE</name>
<dbReference type="STRING" id="80966.ENSAPOP00000004109"/>
<dbReference type="AlphaFoldDB" id="A0A3Q1EKB6"/>
<sequence>MHCACVFIFTTSSYTCVLRWLNPLFTTGYKRRLEEDDMYEVLPEDRSDRLGQDLQRYWDVEFQKATKEMRKPRLTKAIIQCYWKSYSVLGLFTLIEVSVMSVPSFGNKV</sequence>
<dbReference type="InParanoid" id="A0A3Q1EKB6"/>